<evidence type="ECO:0000256" key="6">
    <source>
        <dbReference type="ARBA" id="ARBA00036820"/>
    </source>
</evidence>
<keyword evidence="5" id="KW-0418">Kinase</keyword>
<accession>A0A9D4EX07</accession>
<reference evidence="12" key="1">
    <citation type="journal article" date="2019" name="bioRxiv">
        <title>The Genome of the Zebra Mussel, Dreissena polymorpha: A Resource for Invasive Species Research.</title>
        <authorList>
            <person name="McCartney M.A."/>
            <person name="Auch B."/>
            <person name="Kono T."/>
            <person name="Mallez S."/>
            <person name="Zhang Y."/>
            <person name="Obille A."/>
            <person name="Becker A."/>
            <person name="Abrahante J.E."/>
            <person name="Garbe J."/>
            <person name="Badalamenti J.P."/>
            <person name="Herman A."/>
            <person name="Mangelson H."/>
            <person name="Liachko I."/>
            <person name="Sullivan S."/>
            <person name="Sone E.D."/>
            <person name="Koren S."/>
            <person name="Silverstein K.A.T."/>
            <person name="Beckman K.B."/>
            <person name="Gohl D.M."/>
        </authorList>
    </citation>
    <scope>NUCLEOTIDE SEQUENCE</scope>
    <source>
        <strain evidence="12">Duluth1</strain>
        <tissue evidence="12">Whole animal</tissue>
    </source>
</reference>
<evidence type="ECO:0000256" key="4">
    <source>
        <dbReference type="ARBA" id="ARBA00022679"/>
    </source>
</evidence>
<feature type="domain" description="Aminoglycoside phosphotransferase" evidence="11">
    <location>
        <begin position="71"/>
        <end position="289"/>
    </location>
</feature>
<dbReference type="GO" id="GO:0005737">
    <property type="term" value="C:cytoplasm"/>
    <property type="evidence" value="ECO:0007669"/>
    <property type="project" value="UniProtKB-SubCell"/>
</dbReference>
<dbReference type="InterPro" id="IPR011009">
    <property type="entry name" value="Kinase-like_dom_sf"/>
</dbReference>
<dbReference type="OrthoDB" id="9973935at2759"/>
<reference evidence="12" key="2">
    <citation type="submission" date="2020-11" db="EMBL/GenBank/DDBJ databases">
        <authorList>
            <person name="McCartney M.A."/>
            <person name="Auch B."/>
            <person name="Kono T."/>
            <person name="Mallez S."/>
            <person name="Becker A."/>
            <person name="Gohl D.M."/>
            <person name="Silverstein K.A.T."/>
            <person name="Koren S."/>
            <person name="Bechman K.B."/>
            <person name="Herman A."/>
            <person name="Abrahante J.E."/>
            <person name="Garbe J."/>
        </authorList>
    </citation>
    <scope>NUCLEOTIDE SEQUENCE</scope>
    <source>
        <strain evidence="12">Duluth1</strain>
        <tissue evidence="12">Whole animal</tissue>
    </source>
</reference>
<comment type="function">
    <text evidence="7">Catalyzes the GTP-dependent phosphorylation of 5-hydroxy-L-lysine.</text>
</comment>
<dbReference type="InterPro" id="IPR002575">
    <property type="entry name" value="Aminoglycoside_PTrfase"/>
</dbReference>
<evidence type="ECO:0000256" key="8">
    <source>
        <dbReference type="ARBA" id="ARBA00038873"/>
    </source>
</evidence>
<dbReference type="AlphaFoldDB" id="A0A9D4EX07"/>
<evidence type="ECO:0000256" key="9">
    <source>
        <dbReference type="ARBA" id="ARBA00040505"/>
    </source>
</evidence>
<keyword evidence="3" id="KW-0963">Cytoplasm</keyword>
<dbReference type="Proteomes" id="UP000828390">
    <property type="component" value="Unassembled WGS sequence"/>
</dbReference>
<evidence type="ECO:0000256" key="7">
    <source>
        <dbReference type="ARBA" id="ARBA00037368"/>
    </source>
</evidence>
<protein>
    <recommendedName>
        <fullName evidence="9">Hydroxylysine kinase</fullName>
        <ecNumber evidence="8">2.7.1.81</ecNumber>
    </recommendedName>
</protein>
<feature type="region of interest" description="Disordered" evidence="10">
    <location>
        <begin position="1"/>
        <end position="21"/>
    </location>
</feature>
<dbReference type="EC" id="2.7.1.81" evidence="8"/>
<keyword evidence="4" id="KW-0808">Transferase</keyword>
<dbReference type="SUPFAM" id="SSF56112">
    <property type="entry name" value="Protein kinase-like (PK-like)"/>
    <property type="match status" value="1"/>
</dbReference>
<organism evidence="12 13">
    <name type="scientific">Dreissena polymorpha</name>
    <name type="common">Zebra mussel</name>
    <name type="synonym">Mytilus polymorpha</name>
    <dbReference type="NCBI Taxonomy" id="45954"/>
    <lineage>
        <taxon>Eukaryota</taxon>
        <taxon>Metazoa</taxon>
        <taxon>Spiralia</taxon>
        <taxon>Lophotrochozoa</taxon>
        <taxon>Mollusca</taxon>
        <taxon>Bivalvia</taxon>
        <taxon>Autobranchia</taxon>
        <taxon>Heteroconchia</taxon>
        <taxon>Euheterodonta</taxon>
        <taxon>Imparidentia</taxon>
        <taxon>Neoheterodontei</taxon>
        <taxon>Myida</taxon>
        <taxon>Dreissenoidea</taxon>
        <taxon>Dreissenidae</taxon>
        <taxon>Dreissena</taxon>
    </lineage>
</organism>
<comment type="caution">
    <text evidence="12">The sequence shown here is derived from an EMBL/GenBank/DDBJ whole genome shotgun (WGS) entry which is preliminary data.</text>
</comment>
<dbReference type="InterPro" id="IPR050249">
    <property type="entry name" value="Pseudomonas-type_ThrB"/>
</dbReference>
<evidence type="ECO:0000256" key="5">
    <source>
        <dbReference type="ARBA" id="ARBA00022777"/>
    </source>
</evidence>
<evidence type="ECO:0000259" key="11">
    <source>
        <dbReference type="Pfam" id="PF01636"/>
    </source>
</evidence>
<comment type="subcellular location">
    <subcellularLocation>
        <location evidence="1">Cytoplasm</location>
    </subcellularLocation>
</comment>
<evidence type="ECO:0000256" key="2">
    <source>
        <dbReference type="ARBA" id="ARBA00006219"/>
    </source>
</evidence>
<sequence length="385" mass="43996">MGDKSDVNVKLQDPDDDIKPRLSTHQVPELVRRLYGLETSEVKSLPSYDDLNFYVRVNLKVNDNPNINSIYEHGYVVKVLNSLQSASPEIIDAQHALCQHVHDRGISTQRPVLNVQGHQYSLETFACPENGHKLGPYLVRLVTFVPGTIFYETPYVAGSFYNAGVFVARLHNAILDGFHHPFYDGYNTLWSLTETPRIREFCKAVADTRDRDVVLKVLDEFQKDIVDHYPDFTPGIVHGDINEQNLIMREVPGQDSVPPEQRIHDVAALLDFSDITKSYIVFDVAISICYLSIECGGGEQLNVGGHFLSGYTKHRTLNEVEWRCLPLLVCARLCQSLVYGAHAYSLQPENKYLLTTSYRGWPLLHKYWSENKEELVNRWKRLCEQ</sequence>
<dbReference type="EMBL" id="JAIWYP010000008">
    <property type="protein sequence ID" value="KAH3787244.1"/>
    <property type="molecule type" value="Genomic_DNA"/>
</dbReference>
<dbReference type="GO" id="GO:0047992">
    <property type="term" value="F:hydroxylysine kinase activity"/>
    <property type="evidence" value="ECO:0007669"/>
    <property type="project" value="UniProtKB-EC"/>
</dbReference>
<keyword evidence="13" id="KW-1185">Reference proteome</keyword>
<comment type="similarity">
    <text evidence="2">Belongs to the aminoglycoside phosphotransferase family.</text>
</comment>
<evidence type="ECO:0000313" key="12">
    <source>
        <dbReference type="EMBL" id="KAH3787244.1"/>
    </source>
</evidence>
<dbReference type="Pfam" id="PF01636">
    <property type="entry name" value="APH"/>
    <property type="match status" value="1"/>
</dbReference>
<dbReference type="Gene3D" id="3.90.1200.10">
    <property type="match status" value="1"/>
</dbReference>
<evidence type="ECO:0000256" key="10">
    <source>
        <dbReference type="SAM" id="MobiDB-lite"/>
    </source>
</evidence>
<evidence type="ECO:0000313" key="13">
    <source>
        <dbReference type="Proteomes" id="UP000828390"/>
    </source>
</evidence>
<evidence type="ECO:0000256" key="1">
    <source>
        <dbReference type="ARBA" id="ARBA00004496"/>
    </source>
</evidence>
<dbReference type="PANTHER" id="PTHR21064:SF1">
    <property type="entry name" value="HYDROXYLYSINE KINASE"/>
    <property type="match status" value="1"/>
</dbReference>
<dbReference type="PANTHER" id="PTHR21064">
    <property type="entry name" value="AMINOGLYCOSIDE PHOSPHOTRANSFERASE DOMAIN-CONTAINING PROTEIN-RELATED"/>
    <property type="match status" value="1"/>
</dbReference>
<proteinExistence type="inferred from homology"/>
<name>A0A9D4EX07_DREPO</name>
<gene>
    <name evidence="12" type="ORF">DPMN_165364</name>
</gene>
<evidence type="ECO:0000256" key="3">
    <source>
        <dbReference type="ARBA" id="ARBA00022490"/>
    </source>
</evidence>
<dbReference type="FunFam" id="3.30.200.20:FF:000549">
    <property type="entry name" value="hydroxylysine kinase"/>
    <property type="match status" value="1"/>
</dbReference>
<comment type="catalytic activity">
    <reaction evidence="6">
        <text>(5R)-5-hydroxy-L-lysine + GTP = (5R)-5-phosphooxy-L-lysine + GDP + H(+)</text>
        <dbReference type="Rhea" id="RHEA:19049"/>
        <dbReference type="ChEBI" id="CHEBI:15378"/>
        <dbReference type="ChEBI" id="CHEBI:37565"/>
        <dbReference type="ChEBI" id="CHEBI:57882"/>
        <dbReference type="ChEBI" id="CHEBI:58189"/>
        <dbReference type="ChEBI" id="CHEBI:58357"/>
        <dbReference type="EC" id="2.7.1.81"/>
    </reaction>
</comment>
<dbReference type="FunFam" id="3.90.1200.10:FF:000007">
    <property type="entry name" value="hydroxylysine kinase isoform X1"/>
    <property type="match status" value="1"/>
</dbReference>